<name>A0A1J1ITK1_9DIPT</name>
<protein>
    <submittedName>
        <fullName evidence="1">CLUMA_CG015642, isoform A</fullName>
    </submittedName>
</protein>
<sequence length="87" mass="10295">MRSRHPDGRQLAGKCLVWHKVLLLITQWKEKLNYVVVHLKLFFFLILMREKYKQTPNNNSTIEKLLFASQETSEVLKATILKLTVQQ</sequence>
<evidence type="ECO:0000313" key="2">
    <source>
        <dbReference type="Proteomes" id="UP000183832"/>
    </source>
</evidence>
<organism evidence="1 2">
    <name type="scientific">Clunio marinus</name>
    <dbReference type="NCBI Taxonomy" id="568069"/>
    <lineage>
        <taxon>Eukaryota</taxon>
        <taxon>Metazoa</taxon>
        <taxon>Ecdysozoa</taxon>
        <taxon>Arthropoda</taxon>
        <taxon>Hexapoda</taxon>
        <taxon>Insecta</taxon>
        <taxon>Pterygota</taxon>
        <taxon>Neoptera</taxon>
        <taxon>Endopterygota</taxon>
        <taxon>Diptera</taxon>
        <taxon>Nematocera</taxon>
        <taxon>Chironomoidea</taxon>
        <taxon>Chironomidae</taxon>
        <taxon>Clunio</taxon>
    </lineage>
</organism>
<proteinExistence type="predicted"/>
<dbReference type="EMBL" id="CVRI01000057">
    <property type="protein sequence ID" value="CRL02430.1"/>
    <property type="molecule type" value="Genomic_DNA"/>
</dbReference>
<reference evidence="1 2" key="1">
    <citation type="submission" date="2015-04" db="EMBL/GenBank/DDBJ databases">
        <authorList>
            <person name="Syromyatnikov M.Y."/>
            <person name="Popov V.N."/>
        </authorList>
    </citation>
    <scope>NUCLEOTIDE SEQUENCE [LARGE SCALE GENOMIC DNA]</scope>
</reference>
<accession>A0A1J1ITK1</accession>
<dbReference type="AlphaFoldDB" id="A0A1J1ITK1"/>
<dbReference type="Proteomes" id="UP000183832">
    <property type="component" value="Unassembled WGS sequence"/>
</dbReference>
<keyword evidence="2" id="KW-1185">Reference proteome</keyword>
<evidence type="ECO:0000313" key="1">
    <source>
        <dbReference type="EMBL" id="CRL02430.1"/>
    </source>
</evidence>
<gene>
    <name evidence="1" type="ORF">CLUMA_CG015642</name>
</gene>